<keyword evidence="11" id="KW-0732">Signal</keyword>
<comment type="similarity">
    <text evidence="3 11">Belongs to the alpha-carbonic anhydrase family.</text>
</comment>
<sequence>MTPRMILALNVIALLGLTQSAEWSYDGKTAPSYWKDQYPKCGGQNQSPIDLPANSKLVYDASLGKFNFTGYSNMTANSPILKNNGHTVQLDINDTSVGKTYMTGGGLVGKYVALQLHFHWGPDNKRGSEHTFRGREFPLELHIVHIKDNMTLADAKNVYDGLAVLGIFFLVDGENNTDIQPLVEALRDIRHYGQSRPLNLDFSRLMPAHVTEFYRYNGSLTTPTCDEAVIWTLFEDKITISDAQMREFRALYEKGVSANETKEPLDMNYRPVLPLNSRTVKKSFDKAIPDSWHWGYHGYEAPENWPLYYEECGRAAQSPIDIPHPNKPEMVFDSSMNLDTLTFINYDQAFNGSLSNNGHAVQIDIAPSAGLAIKNGGLPGTFRAAQFHLHWGPNDQSGSEHTLQGKMYPMEIHIVHYNEKYGSVAGAVSQPDGLAVVGFFYQVSPVPNGKYSRIVSELPKIAYKNSPKVEIPNINMVDLTHQDLRLSETRGKHLPFYRYKGSLTTPGCAEVVTWTVMEPKIQISASQIDAFREMLHITSGPVTHEDKMVTNYRPVQPLNYRAVYMSLDMKTTTGTSDASSLRAIIVIPILALWSSMW</sequence>
<dbReference type="EC" id="4.2.1.1" evidence="4 11"/>
<dbReference type="GO" id="GO:0004089">
    <property type="term" value="F:carbonate dehydratase activity"/>
    <property type="evidence" value="ECO:0007669"/>
    <property type="project" value="UniProtKB-UniRule"/>
</dbReference>
<comment type="subcellular location">
    <subcellularLocation>
        <location evidence="2">Secreted</location>
    </subcellularLocation>
</comment>
<evidence type="ECO:0000256" key="8">
    <source>
        <dbReference type="ARBA" id="ARBA00023180"/>
    </source>
</evidence>
<dbReference type="PROSITE" id="PS51144">
    <property type="entry name" value="ALPHA_CA_2"/>
    <property type="match status" value="2"/>
</dbReference>
<proteinExistence type="inferred from homology"/>
<evidence type="ECO:0000259" key="12">
    <source>
        <dbReference type="PROSITE" id="PS51144"/>
    </source>
</evidence>
<evidence type="ECO:0000256" key="6">
    <source>
        <dbReference type="ARBA" id="ARBA00022723"/>
    </source>
</evidence>
<dbReference type="FunFam" id="3.10.200.10:FF:000003">
    <property type="entry name" value="Carbonic anhydrase 12"/>
    <property type="match status" value="2"/>
</dbReference>
<dbReference type="Gene3D" id="3.10.200.10">
    <property type="entry name" value="Alpha carbonic anhydrase"/>
    <property type="match status" value="2"/>
</dbReference>
<dbReference type="PANTHER" id="PTHR18952">
    <property type="entry name" value="CARBONIC ANHYDRASE"/>
    <property type="match status" value="1"/>
</dbReference>
<dbReference type="Proteomes" id="UP000828390">
    <property type="component" value="Unassembled WGS sequence"/>
</dbReference>
<evidence type="ECO:0000256" key="4">
    <source>
        <dbReference type="ARBA" id="ARBA00012925"/>
    </source>
</evidence>
<name>A0A9D4LGH5_DREPO</name>
<evidence type="ECO:0000256" key="11">
    <source>
        <dbReference type="RuleBase" id="RU367011"/>
    </source>
</evidence>
<keyword evidence="8" id="KW-0325">Glycoprotein</keyword>
<dbReference type="SUPFAM" id="SSF51069">
    <property type="entry name" value="Carbonic anhydrase"/>
    <property type="match status" value="2"/>
</dbReference>
<protein>
    <recommendedName>
        <fullName evidence="4 11">Carbonic anhydrase</fullName>
        <ecNumber evidence="4 11">4.2.1.1</ecNumber>
    </recommendedName>
</protein>
<keyword evidence="9 11" id="KW-0456">Lyase</keyword>
<dbReference type="AlphaFoldDB" id="A0A9D4LGH5"/>
<dbReference type="OrthoDB" id="429145at2759"/>
<evidence type="ECO:0000313" key="14">
    <source>
        <dbReference type="Proteomes" id="UP000828390"/>
    </source>
</evidence>
<evidence type="ECO:0000256" key="1">
    <source>
        <dbReference type="ARBA" id="ARBA00002904"/>
    </source>
</evidence>
<gene>
    <name evidence="13" type="ORF">DPMN_100276</name>
</gene>
<accession>A0A9D4LGH5</accession>
<feature type="chain" id="PRO_5039753024" description="Carbonic anhydrase" evidence="11">
    <location>
        <begin position="21"/>
        <end position="597"/>
    </location>
</feature>
<feature type="domain" description="Alpha-carbonic anhydrase" evidence="12">
    <location>
        <begin position="21"/>
        <end position="284"/>
    </location>
</feature>
<evidence type="ECO:0000256" key="3">
    <source>
        <dbReference type="ARBA" id="ARBA00010718"/>
    </source>
</evidence>
<dbReference type="InterPro" id="IPR018338">
    <property type="entry name" value="Carbonic_anhydrase_a-class_CS"/>
</dbReference>
<evidence type="ECO:0000313" key="13">
    <source>
        <dbReference type="EMBL" id="KAH3857665.1"/>
    </source>
</evidence>
<dbReference type="InterPro" id="IPR023561">
    <property type="entry name" value="Carbonic_anhydrase_a-class"/>
</dbReference>
<evidence type="ECO:0000256" key="7">
    <source>
        <dbReference type="ARBA" id="ARBA00022833"/>
    </source>
</evidence>
<dbReference type="Pfam" id="PF00194">
    <property type="entry name" value="Carb_anhydrase"/>
    <property type="match status" value="2"/>
</dbReference>
<organism evidence="13 14">
    <name type="scientific">Dreissena polymorpha</name>
    <name type="common">Zebra mussel</name>
    <name type="synonym">Mytilus polymorpha</name>
    <dbReference type="NCBI Taxonomy" id="45954"/>
    <lineage>
        <taxon>Eukaryota</taxon>
        <taxon>Metazoa</taxon>
        <taxon>Spiralia</taxon>
        <taxon>Lophotrochozoa</taxon>
        <taxon>Mollusca</taxon>
        <taxon>Bivalvia</taxon>
        <taxon>Autobranchia</taxon>
        <taxon>Heteroconchia</taxon>
        <taxon>Euheterodonta</taxon>
        <taxon>Imparidentia</taxon>
        <taxon>Neoheterodontei</taxon>
        <taxon>Myida</taxon>
        <taxon>Dreissenoidea</taxon>
        <taxon>Dreissenidae</taxon>
        <taxon>Dreissena</taxon>
    </lineage>
</organism>
<evidence type="ECO:0000256" key="10">
    <source>
        <dbReference type="ARBA" id="ARBA00048348"/>
    </source>
</evidence>
<dbReference type="InterPro" id="IPR001148">
    <property type="entry name" value="CA_dom"/>
</dbReference>
<dbReference type="GO" id="GO:0005576">
    <property type="term" value="C:extracellular region"/>
    <property type="evidence" value="ECO:0007669"/>
    <property type="project" value="UniProtKB-SubCell"/>
</dbReference>
<dbReference type="PROSITE" id="PS00162">
    <property type="entry name" value="ALPHA_CA_1"/>
    <property type="match status" value="1"/>
</dbReference>
<evidence type="ECO:0000256" key="9">
    <source>
        <dbReference type="ARBA" id="ARBA00023239"/>
    </source>
</evidence>
<reference evidence="13" key="2">
    <citation type="submission" date="2020-11" db="EMBL/GenBank/DDBJ databases">
        <authorList>
            <person name="McCartney M.A."/>
            <person name="Auch B."/>
            <person name="Kono T."/>
            <person name="Mallez S."/>
            <person name="Becker A."/>
            <person name="Gohl D.M."/>
            <person name="Silverstein K.A.T."/>
            <person name="Koren S."/>
            <person name="Bechman K.B."/>
            <person name="Herman A."/>
            <person name="Abrahante J.E."/>
            <person name="Garbe J."/>
        </authorList>
    </citation>
    <scope>NUCLEOTIDE SEQUENCE</scope>
    <source>
        <strain evidence="13">Duluth1</strain>
        <tissue evidence="13">Whole animal</tissue>
    </source>
</reference>
<keyword evidence="7 11" id="KW-0862">Zinc</keyword>
<feature type="signal peptide" evidence="11">
    <location>
        <begin position="1"/>
        <end position="20"/>
    </location>
</feature>
<dbReference type="GO" id="GO:0008270">
    <property type="term" value="F:zinc ion binding"/>
    <property type="evidence" value="ECO:0007669"/>
    <property type="project" value="UniProtKB-UniRule"/>
</dbReference>
<comment type="catalytic activity">
    <reaction evidence="10 11">
        <text>hydrogencarbonate + H(+) = CO2 + H2O</text>
        <dbReference type="Rhea" id="RHEA:10748"/>
        <dbReference type="ChEBI" id="CHEBI:15377"/>
        <dbReference type="ChEBI" id="CHEBI:15378"/>
        <dbReference type="ChEBI" id="CHEBI:16526"/>
        <dbReference type="ChEBI" id="CHEBI:17544"/>
        <dbReference type="EC" id="4.2.1.1"/>
    </reaction>
</comment>
<keyword evidence="6 11" id="KW-0479">Metal-binding</keyword>
<feature type="domain" description="Alpha-carbonic anhydrase" evidence="12">
    <location>
        <begin position="292"/>
        <end position="567"/>
    </location>
</feature>
<comment type="function">
    <text evidence="1 11">Reversible hydration of carbon dioxide.</text>
</comment>
<dbReference type="GO" id="GO:0005886">
    <property type="term" value="C:plasma membrane"/>
    <property type="evidence" value="ECO:0007669"/>
    <property type="project" value="TreeGrafter"/>
</dbReference>
<evidence type="ECO:0000256" key="5">
    <source>
        <dbReference type="ARBA" id="ARBA00022525"/>
    </source>
</evidence>
<evidence type="ECO:0000256" key="2">
    <source>
        <dbReference type="ARBA" id="ARBA00004613"/>
    </source>
</evidence>
<keyword evidence="5" id="KW-0964">Secreted</keyword>
<dbReference type="SMART" id="SM01057">
    <property type="entry name" value="Carb_anhydrase"/>
    <property type="match status" value="2"/>
</dbReference>
<dbReference type="PANTHER" id="PTHR18952:SF265">
    <property type="entry name" value="CARBONIC ANHYDRASE"/>
    <property type="match status" value="1"/>
</dbReference>
<comment type="caution">
    <text evidence="13">The sequence shown here is derived from an EMBL/GenBank/DDBJ whole genome shotgun (WGS) entry which is preliminary data.</text>
</comment>
<dbReference type="InterPro" id="IPR036398">
    <property type="entry name" value="CA_dom_sf"/>
</dbReference>
<reference evidence="13" key="1">
    <citation type="journal article" date="2019" name="bioRxiv">
        <title>The Genome of the Zebra Mussel, Dreissena polymorpha: A Resource for Invasive Species Research.</title>
        <authorList>
            <person name="McCartney M.A."/>
            <person name="Auch B."/>
            <person name="Kono T."/>
            <person name="Mallez S."/>
            <person name="Zhang Y."/>
            <person name="Obille A."/>
            <person name="Becker A."/>
            <person name="Abrahante J.E."/>
            <person name="Garbe J."/>
            <person name="Badalamenti J.P."/>
            <person name="Herman A."/>
            <person name="Mangelson H."/>
            <person name="Liachko I."/>
            <person name="Sullivan S."/>
            <person name="Sone E.D."/>
            <person name="Koren S."/>
            <person name="Silverstein K.A.T."/>
            <person name="Beckman K.B."/>
            <person name="Gohl D.M."/>
        </authorList>
    </citation>
    <scope>NUCLEOTIDE SEQUENCE</scope>
    <source>
        <strain evidence="13">Duluth1</strain>
        <tissue evidence="13">Whole animal</tissue>
    </source>
</reference>
<keyword evidence="14" id="KW-1185">Reference proteome</keyword>
<dbReference type="EMBL" id="JAIWYP010000003">
    <property type="protein sequence ID" value="KAH3857665.1"/>
    <property type="molecule type" value="Genomic_DNA"/>
</dbReference>
<comment type="cofactor">
    <cofactor evidence="11">
        <name>Zn(2+)</name>
        <dbReference type="ChEBI" id="CHEBI:29105"/>
    </cofactor>
</comment>